<evidence type="ECO:0000259" key="1">
    <source>
        <dbReference type="PROSITE" id="PS50234"/>
    </source>
</evidence>
<name>A0A552L1A6_9CHRO</name>
<accession>A0A552L1A6</accession>
<evidence type="ECO:0000313" key="3">
    <source>
        <dbReference type="Proteomes" id="UP000315868"/>
    </source>
</evidence>
<dbReference type="InterPro" id="IPR036465">
    <property type="entry name" value="vWFA_dom_sf"/>
</dbReference>
<protein>
    <submittedName>
        <fullName evidence="2">VWA domain-containing protein</fullName>
    </submittedName>
</protein>
<dbReference type="EMBL" id="SFAM01000052">
    <property type="protein sequence ID" value="TRV13939.1"/>
    <property type="molecule type" value="Genomic_DNA"/>
</dbReference>
<proteinExistence type="predicted"/>
<comment type="caution">
    <text evidence="2">The sequence shown here is derived from an EMBL/GenBank/DDBJ whole genome shotgun (WGS) entry which is preliminary data.</text>
</comment>
<sequence>MTLKVQVRDHRDLLVPGLQANNFTVLTTAANQTEFKYRLTPLTLPKITITPPDQVKPDPAYLVILLDMSGSMDNRDESQQVKLQGAIEGIQKFITTIKTKKLPVEIALVPFGEGCAHSYPVDQTVIQKYLEAYPYKTTKTRLSQLANIDVCASTNLYQPLDEAVNFLTTSERFQQNSWGLPPRLGVILFTDGFDADPDRNKEEQRFQSTLALLARSPHVTVHTMGYGESLTRLRARAQCAQELRSRPLTVDTLLTYCQLPWGEDIREFIVDRSRLTAIAKETGGIARFPRSAEEVSQGLREFLTALREYEISYPQPTADRLTIHQAKVIVNAPGRGMSSLISAPLEFQMPNYLYHSLSIWERLAIFLGTLVATVFGVRRFNAWSHQLKEESRRNLEGF</sequence>
<dbReference type="Proteomes" id="UP000315868">
    <property type="component" value="Unassembled WGS sequence"/>
</dbReference>
<gene>
    <name evidence="2" type="ORF">EWV45_06635</name>
</gene>
<dbReference type="AlphaFoldDB" id="A0A552L1A6"/>
<dbReference type="SMART" id="SM00327">
    <property type="entry name" value="VWA"/>
    <property type="match status" value="1"/>
</dbReference>
<dbReference type="Gene3D" id="3.40.50.410">
    <property type="entry name" value="von Willebrand factor, type A domain"/>
    <property type="match status" value="1"/>
</dbReference>
<dbReference type="PROSITE" id="PS50234">
    <property type="entry name" value="VWFA"/>
    <property type="match status" value="1"/>
</dbReference>
<reference evidence="2 3" key="1">
    <citation type="submission" date="2019-01" db="EMBL/GenBank/DDBJ databases">
        <title>Coherence of Microcystis species and biogeography revealed through population genomics.</title>
        <authorList>
            <person name="Perez-Carrascal O.M."/>
            <person name="Terrat Y."/>
            <person name="Giani A."/>
            <person name="Fortin N."/>
            <person name="Tromas N."/>
            <person name="Shapiro B.J."/>
        </authorList>
    </citation>
    <scope>NUCLEOTIDE SEQUENCE [LARGE SCALE GENOMIC DNA]</scope>
    <source>
        <strain evidence="2">Mf_QC_C_20070823_S10D</strain>
    </source>
</reference>
<dbReference type="Pfam" id="PF13519">
    <property type="entry name" value="VWA_2"/>
    <property type="match status" value="1"/>
</dbReference>
<evidence type="ECO:0000313" key="2">
    <source>
        <dbReference type="EMBL" id="TRV13939.1"/>
    </source>
</evidence>
<dbReference type="CDD" id="cd00198">
    <property type="entry name" value="vWFA"/>
    <property type="match status" value="1"/>
</dbReference>
<feature type="domain" description="VWFA" evidence="1">
    <location>
        <begin position="61"/>
        <end position="306"/>
    </location>
</feature>
<dbReference type="InterPro" id="IPR002035">
    <property type="entry name" value="VWF_A"/>
</dbReference>
<organism evidence="2 3">
    <name type="scientific">Microcystis flos-aquae Mf_QC_C_20070823_S10D</name>
    <dbReference type="NCBI Taxonomy" id="2486236"/>
    <lineage>
        <taxon>Bacteria</taxon>
        <taxon>Bacillati</taxon>
        <taxon>Cyanobacteriota</taxon>
        <taxon>Cyanophyceae</taxon>
        <taxon>Oscillatoriophycideae</taxon>
        <taxon>Chroococcales</taxon>
        <taxon>Microcystaceae</taxon>
        <taxon>Microcystis</taxon>
    </lineage>
</organism>
<dbReference type="SUPFAM" id="SSF53300">
    <property type="entry name" value="vWA-like"/>
    <property type="match status" value="1"/>
</dbReference>